<keyword evidence="2" id="KW-0472">Membrane</keyword>
<dbReference type="EMBL" id="JAHRIM010062289">
    <property type="protein sequence ID" value="MEQ2271611.1"/>
    <property type="molecule type" value="Genomic_DNA"/>
</dbReference>
<evidence type="ECO:0000256" key="2">
    <source>
        <dbReference type="SAM" id="Phobius"/>
    </source>
</evidence>
<evidence type="ECO:0000256" key="1">
    <source>
        <dbReference type="SAM" id="MobiDB-lite"/>
    </source>
</evidence>
<feature type="region of interest" description="Disordered" evidence="1">
    <location>
        <begin position="103"/>
        <end position="142"/>
    </location>
</feature>
<name>A0ABV0WSJ7_9TELE</name>
<keyword evidence="2" id="KW-1133">Transmembrane helix</keyword>
<comment type="caution">
    <text evidence="3">The sequence shown here is derived from an EMBL/GenBank/DDBJ whole genome shotgun (WGS) entry which is preliminary data.</text>
</comment>
<organism evidence="3 4">
    <name type="scientific">Xenotaenia resolanae</name>
    <dbReference type="NCBI Taxonomy" id="208358"/>
    <lineage>
        <taxon>Eukaryota</taxon>
        <taxon>Metazoa</taxon>
        <taxon>Chordata</taxon>
        <taxon>Craniata</taxon>
        <taxon>Vertebrata</taxon>
        <taxon>Euteleostomi</taxon>
        <taxon>Actinopterygii</taxon>
        <taxon>Neopterygii</taxon>
        <taxon>Teleostei</taxon>
        <taxon>Neoteleostei</taxon>
        <taxon>Acanthomorphata</taxon>
        <taxon>Ovalentaria</taxon>
        <taxon>Atherinomorphae</taxon>
        <taxon>Cyprinodontiformes</taxon>
        <taxon>Goodeidae</taxon>
        <taxon>Xenotaenia</taxon>
    </lineage>
</organism>
<reference evidence="3 4" key="1">
    <citation type="submission" date="2021-06" db="EMBL/GenBank/DDBJ databases">
        <authorList>
            <person name="Palmer J.M."/>
        </authorList>
    </citation>
    <scope>NUCLEOTIDE SEQUENCE [LARGE SCALE GENOMIC DNA]</scope>
    <source>
        <strain evidence="3 4">XR_2019</strain>
        <tissue evidence="3">Muscle</tissue>
    </source>
</reference>
<dbReference type="Proteomes" id="UP001444071">
    <property type="component" value="Unassembled WGS sequence"/>
</dbReference>
<sequence length="194" mass="21550">MSFLSFTPSPSTHVSLQFTSLPSTPSSFNLPDLVRHSSFSVLARLLFCLPVLLFFWTCFYLPTSHTHTHNIHVNSYTLQSSFWSLPLQTKFVQPLHATCQRQAQTDGQSAMQAADQCPHSPNEHPLSLGGQTQNQTANTAGSTATHYQPPACCDIPCALIVQHSYEPTNPSEITPKMRMTTFTTSPPTPRLYIQ</sequence>
<feature type="region of interest" description="Disordered" evidence="1">
    <location>
        <begin position="169"/>
        <end position="194"/>
    </location>
</feature>
<proteinExistence type="predicted"/>
<accession>A0ABV0WSJ7</accession>
<feature type="transmembrane region" description="Helical" evidence="2">
    <location>
        <begin position="41"/>
        <end position="61"/>
    </location>
</feature>
<evidence type="ECO:0000313" key="3">
    <source>
        <dbReference type="EMBL" id="MEQ2271611.1"/>
    </source>
</evidence>
<gene>
    <name evidence="3" type="ORF">XENORESO_006640</name>
</gene>
<feature type="compositionally biased region" description="Polar residues" evidence="1">
    <location>
        <begin position="129"/>
        <end position="142"/>
    </location>
</feature>
<keyword evidence="4" id="KW-1185">Reference proteome</keyword>
<keyword evidence="2" id="KW-0812">Transmembrane</keyword>
<evidence type="ECO:0000313" key="4">
    <source>
        <dbReference type="Proteomes" id="UP001444071"/>
    </source>
</evidence>
<protein>
    <submittedName>
        <fullName evidence="3">Uncharacterized protein</fullName>
    </submittedName>
</protein>